<reference evidence="2 3" key="1">
    <citation type="submission" date="2015-05" db="EMBL/GenBank/DDBJ databases">
        <title>Complete genome sequence of a sulfur-oxidizing gammaproteobacterium strain HA5.</title>
        <authorList>
            <person name="Miura A."/>
            <person name="Kojima H."/>
            <person name="Fukui M."/>
        </authorList>
    </citation>
    <scope>NUCLEOTIDE SEQUENCE [LARGE SCALE GENOMIC DNA]</scope>
    <source>
        <strain evidence="2 3">HA5</strain>
    </source>
</reference>
<proteinExistence type="predicted"/>
<name>A0A1B4XHU9_9GAMM</name>
<accession>A0A1B4XHU9</accession>
<evidence type="ECO:0008006" key="4">
    <source>
        <dbReference type="Google" id="ProtNLM"/>
    </source>
</evidence>
<keyword evidence="3" id="KW-1185">Reference proteome</keyword>
<evidence type="ECO:0000313" key="3">
    <source>
        <dbReference type="Proteomes" id="UP000243180"/>
    </source>
</evidence>
<feature type="chain" id="PRO_5008572436" description="DUF2946 domain-containing protein" evidence="1">
    <location>
        <begin position="23"/>
        <end position="92"/>
    </location>
</feature>
<keyword evidence="1" id="KW-0732">Signal</keyword>
<feature type="signal peptide" evidence="1">
    <location>
        <begin position="1"/>
        <end position="22"/>
    </location>
</feature>
<gene>
    <name evidence="2" type="ORF">SCL_2098</name>
</gene>
<dbReference type="InParanoid" id="A0A1B4XHU9"/>
<sequence>MTGWRAWMFALFLLFVEAGALAHELEHQTQNLGSQCALCQFSDHLGKSPVSTPFVFIVSGSSVPHLPVSLPAPRLQPVPVFSARAPPRFSEI</sequence>
<protein>
    <recommendedName>
        <fullName evidence="4">DUF2946 domain-containing protein</fullName>
    </recommendedName>
</protein>
<dbReference type="EMBL" id="AP014879">
    <property type="protein sequence ID" value="BAV34387.1"/>
    <property type="molecule type" value="Genomic_DNA"/>
</dbReference>
<dbReference type="AlphaFoldDB" id="A0A1B4XHU9"/>
<evidence type="ECO:0000256" key="1">
    <source>
        <dbReference type="SAM" id="SignalP"/>
    </source>
</evidence>
<dbReference type="KEGG" id="slim:SCL_2098"/>
<dbReference type="Proteomes" id="UP000243180">
    <property type="component" value="Chromosome"/>
</dbReference>
<evidence type="ECO:0000313" key="2">
    <source>
        <dbReference type="EMBL" id="BAV34387.1"/>
    </source>
</evidence>
<organism evidence="2 3">
    <name type="scientific">Sulfuricaulis limicola</name>
    <dbReference type="NCBI Taxonomy" id="1620215"/>
    <lineage>
        <taxon>Bacteria</taxon>
        <taxon>Pseudomonadati</taxon>
        <taxon>Pseudomonadota</taxon>
        <taxon>Gammaproteobacteria</taxon>
        <taxon>Acidiferrobacterales</taxon>
        <taxon>Acidiferrobacteraceae</taxon>
        <taxon>Sulfuricaulis</taxon>
    </lineage>
</organism>